<evidence type="ECO:0000313" key="2">
    <source>
        <dbReference type="Proteomes" id="UP000821845"/>
    </source>
</evidence>
<evidence type="ECO:0000313" key="1">
    <source>
        <dbReference type="EMBL" id="KAH6930653.1"/>
    </source>
</evidence>
<sequence length="338" mass="38752">MANHPTMLRYHNSVFDFMCESDTLFPVWSPDPEELQQILQLLTDSLYPDESTVRTVRREVKTLGEKPDINNYMVFIITELDIEGSPSPQQREPLFHGEPSADLTYLRLRYSETIDCLRRVDDRRLVFTAALGYLIVTDSKIGLTRFSGLLRRLGELLDFEDERICDGSLGMLHKICDEYTDSLSTGAANEDITALVPKCLQTLEHTNPRVLVCAITFVSLLLLNRKSAVMTRFDSVVTSLLQREFDEDVEVQRWVLYDLLLLIEYYADFVVPHMHGIVEYLGLKILDGDESVAVQACYTLTFCVRAIYKESLTPCFPWLLPIVVRKMKYSGSAVERLK</sequence>
<reference evidence="1" key="1">
    <citation type="submission" date="2020-05" db="EMBL/GenBank/DDBJ databases">
        <title>Large-scale comparative analyses of tick genomes elucidate their genetic diversity and vector capacities.</title>
        <authorList>
            <person name="Jia N."/>
            <person name="Wang J."/>
            <person name="Shi W."/>
            <person name="Du L."/>
            <person name="Sun Y."/>
            <person name="Zhan W."/>
            <person name="Jiang J."/>
            <person name="Wang Q."/>
            <person name="Zhang B."/>
            <person name="Ji P."/>
            <person name="Sakyi L.B."/>
            <person name="Cui X."/>
            <person name="Yuan T."/>
            <person name="Jiang B."/>
            <person name="Yang W."/>
            <person name="Lam T.T.-Y."/>
            <person name="Chang Q."/>
            <person name="Ding S."/>
            <person name="Wang X."/>
            <person name="Zhu J."/>
            <person name="Ruan X."/>
            <person name="Zhao L."/>
            <person name="Wei J."/>
            <person name="Que T."/>
            <person name="Du C."/>
            <person name="Cheng J."/>
            <person name="Dai P."/>
            <person name="Han X."/>
            <person name="Huang E."/>
            <person name="Gao Y."/>
            <person name="Liu J."/>
            <person name="Shao H."/>
            <person name="Ye R."/>
            <person name="Li L."/>
            <person name="Wei W."/>
            <person name="Wang X."/>
            <person name="Wang C."/>
            <person name="Yang T."/>
            <person name="Huo Q."/>
            <person name="Li W."/>
            <person name="Guo W."/>
            <person name="Chen H."/>
            <person name="Zhou L."/>
            <person name="Ni X."/>
            <person name="Tian J."/>
            <person name="Zhou Y."/>
            <person name="Sheng Y."/>
            <person name="Liu T."/>
            <person name="Pan Y."/>
            <person name="Xia L."/>
            <person name="Li J."/>
            <person name="Zhao F."/>
            <person name="Cao W."/>
        </authorList>
    </citation>
    <scope>NUCLEOTIDE SEQUENCE</scope>
    <source>
        <strain evidence="1">Hyas-2018</strain>
    </source>
</reference>
<organism evidence="1 2">
    <name type="scientific">Hyalomma asiaticum</name>
    <name type="common">Tick</name>
    <dbReference type="NCBI Taxonomy" id="266040"/>
    <lineage>
        <taxon>Eukaryota</taxon>
        <taxon>Metazoa</taxon>
        <taxon>Ecdysozoa</taxon>
        <taxon>Arthropoda</taxon>
        <taxon>Chelicerata</taxon>
        <taxon>Arachnida</taxon>
        <taxon>Acari</taxon>
        <taxon>Parasitiformes</taxon>
        <taxon>Ixodida</taxon>
        <taxon>Ixodoidea</taxon>
        <taxon>Ixodidae</taxon>
        <taxon>Hyalomminae</taxon>
        <taxon>Hyalomma</taxon>
    </lineage>
</organism>
<dbReference type="Proteomes" id="UP000821845">
    <property type="component" value="Chromosome 5"/>
</dbReference>
<proteinExistence type="predicted"/>
<gene>
    <name evidence="1" type="ORF">HPB50_016216</name>
</gene>
<name>A0ACB7S7D8_HYAAI</name>
<dbReference type="EMBL" id="CM023485">
    <property type="protein sequence ID" value="KAH6930653.1"/>
    <property type="molecule type" value="Genomic_DNA"/>
</dbReference>
<accession>A0ACB7S7D8</accession>
<comment type="caution">
    <text evidence="1">The sequence shown here is derived from an EMBL/GenBank/DDBJ whole genome shotgun (WGS) entry which is preliminary data.</text>
</comment>
<keyword evidence="2" id="KW-1185">Reference proteome</keyword>
<protein>
    <submittedName>
        <fullName evidence="1">Uncharacterized protein</fullName>
    </submittedName>
</protein>